<dbReference type="SUPFAM" id="SSF46955">
    <property type="entry name" value="Putative DNA-binding domain"/>
    <property type="match status" value="1"/>
</dbReference>
<dbReference type="GeneID" id="98299825"/>
<evidence type="ECO:0000256" key="1">
    <source>
        <dbReference type="ARBA" id="ARBA00022491"/>
    </source>
</evidence>
<dbReference type="CDD" id="cd01106">
    <property type="entry name" value="HTH_TipAL-Mta"/>
    <property type="match status" value="1"/>
</dbReference>
<dbReference type="PROSITE" id="PS50937">
    <property type="entry name" value="HTH_MERR_2"/>
    <property type="match status" value="1"/>
</dbReference>
<dbReference type="InterPro" id="IPR000551">
    <property type="entry name" value="MerR-type_HTH_dom"/>
</dbReference>
<dbReference type="Gene3D" id="1.10.490.50">
    <property type="entry name" value="Antibiotic binding domain of TipA-like multidrug resistance regulators"/>
    <property type="match status" value="1"/>
</dbReference>
<dbReference type="Pfam" id="PF13411">
    <property type="entry name" value="MerR_1"/>
    <property type="match status" value="1"/>
</dbReference>
<dbReference type="InterPro" id="IPR009061">
    <property type="entry name" value="DNA-bd_dom_put_sf"/>
</dbReference>
<comment type="caution">
    <text evidence="6">The sequence shown here is derived from an EMBL/GenBank/DDBJ whole genome shotgun (WGS) entry which is preliminary data.</text>
</comment>
<dbReference type="Gene3D" id="1.10.1660.10">
    <property type="match status" value="1"/>
</dbReference>
<protein>
    <submittedName>
        <fullName evidence="6">MerR family transcriptional regulator with TipAS antibiotic-recognition domain</fullName>
    </submittedName>
</protein>
<dbReference type="OrthoDB" id="9809391at2"/>
<dbReference type="PANTHER" id="PTHR30204">
    <property type="entry name" value="REDOX-CYCLING DRUG-SENSING TRANSCRIPTIONAL ACTIVATOR SOXR"/>
    <property type="match status" value="1"/>
</dbReference>
<dbReference type="eggNOG" id="COG0789">
    <property type="taxonomic scope" value="Bacteria"/>
</dbReference>
<dbReference type="Pfam" id="PF07739">
    <property type="entry name" value="TipAS"/>
    <property type="match status" value="1"/>
</dbReference>
<keyword evidence="1" id="KW-0678">Repressor</keyword>
<evidence type="ECO:0000259" key="5">
    <source>
        <dbReference type="PROSITE" id="PS50937"/>
    </source>
</evidence>
<organism evidence="6 7">
    <name type="scientific">Bifidobacterium psychraerophilum</name>
    <dbReference type="NCBI Taxonomy" id="218140"/>
    <lineage>
        <taxon>Bacteria</taxon>
        <taxon>Bacillati</taxon>
        <taxon>Actinomycetota</taxon>
        <taxon>Actinomycetes</taxon>
        <taxon>Bifidobacteriales</taxon>
        <taxon>Bifidobacteriaceae</taxon>
        <taxon>Bifidobacterium</taxon>
    </lineage>
</organism>
<evidence type="ECO:0000313" key="7">
    <source>
        <dbReference type="Proteomes" id="UP000029050"/>
    </source>
</evidence>
<keyword evidence="4" id="KW-0804">Transcription</keyword>
<proteinExistence type="predicted"/>
<dbReference type="RefSeq" id="WP_033496837.1">
    <property type="nucleotide sequence ID" value="NZ_BAABVZ010000001.1"/>
</dbReference>
<dbReference type="PRINTS" id="PR00040">
    <property type="entry name" value="HTHMERR"/>
</dbReference>
<keyword evidence="3" id="KW-0238">DNA-binding</keyword>
<evidence type="ECO:0000313" key="6">
    <source>
        <dbReference type="EMBL" id="KFI82821.1"/>
    </source>
</evidence>
<evidence type="ECO:0000256" key="3">
    <source>
        <dbReference type="ARBA" id="ARBA00023125"/>
    </source>
</evidence>
<dbReference type="InterPro" id="IPR036244">
    <property type="entry name" value="TipA-like_antibiotic-bd"/>
</dbReference>
<evidence type="ECO:0000256" key="2">
    <source>
        <dbReference type="ARBA" id="ARBA00023015"/>
    </source>
</evidence>
<keyword evidence="2" id="KW-0805">Transcription regulation</keyword>
<feature type="domain" description="HTH merR-type" evidence="5">
    <location>
        <begin position="6"/>
        <end position="75"/>
    </location>
</feature>
<dbReference type="SMART" id="SM00422">
    <property type="entry name" value="HTH_MERR"/>
    <property type="match status" value="1"/>
</dbReference>
<dbReference type="STRING" id="218140.BPSY_0612"/>
<dbReference type="GO" id="GO:0003700">
    <property type="term" value="F:DNA-binding transcription factor activity"/>
    <property type="evidence" value="ECO:0007669"/>
    <property type="project" value="InterPro"/>
</dbReference>
<sequence>MEETRQWTIAEVSRSAGVTSRTLRYYESIALLKPSRVGANGLRFYGMAELARLHRILSLRELGLSLNAIKTTLDDGLTLEDAIRAHVAQLEEDRRLTTQRIDAAKRTLAAIREGETMSVEELFAGFDRDSHEQEVRRRWGDAAWERSIAHDAALNESERTAMRQRDVRINQALRDAAESGIPADAAAFQELIGEHYLWVKAYWGGRAPTSDQYRGLAELYVADARFSDVYGGQANANTIRTAISLWTRTHLT</sequence>
<dbReference type="EMBL" id="JGZI01000008">
    <property type="protein sequence ID" value="KFI82821.1"/>
    <property type="molecule type" value="Genomic_DNA"/>
</dbReference>
<evidence type="ECO:0000256" key="4">
    <source>
        <dbReference type="ARBA" id="ARBA00023163"/>
    </source>
</evidence>
<name>A0A087CHS1_9BIFI</name>
<dbReference type="PANTHER" id="PTHR30204:SF69">
    <property type="entry name" value="MERR-FAMILY TRANSCRIPTIONAL REGULATOR"/>
    <property type="match status" value="1"/>
</dbReference>
<keyword evidence="7" id="KW-1185">Reference proteome</keyword>
<dbReference type="GO" id="GO:0003677">
    <property type="term" value="F:DNA binding"/>
    <property type="evidence" value="ECO:0007669"/>
    <property type="project" value="UniProtKB-KW"/>
</dbReference>
<dbReference type="SUPFAM" id="SSF89082">
    <property type="entry name" value="Antibiotic binding domain of TipA-like multidrug resistance regulators"/>
    <property type="match status" value="1"/>
</dbReference>
<accession>A0A087CHS1</accession>
<dbReference type="Proteomes" id="UP000029050">
    <property type="component" value="Unassembled WGS sequence"/>
</dbReference>
<reference evidence="6 7" key="1">
    <citation type="submission" date="2014-03" db="EMBL/GenBank/DDBJ databases">
        <title>Genomics of Bifidobacteria.</title>
        <authorList>
            <person name="Ventura M."/>
            <person name="Milani C."/>
            <person name="Lugli G.A."/>
        </authorList>
    </citation>
    <scope>NUCLEOTIDE SEQUENCE [LARGE SCALE GENOMIC DNA]</scope>
    <source>
        <strain evidence="6 7">LMG 21775</strain>
    </source>
</reference>
<dbReference type="InterPro" id="IPR047057">
    <property type="entry name" value="MerR_fam"/>
</dbReference>
<dbReference type="InterPro" id="IPR012925">
    <property type="entry name" value="TipAS_dom"/>
</dbReference>
<gene>
    <name evidence="6" type="ORF">BPSY_0612</name>
</gene>
<dbReference type="AlphaFoldDB" id="A0A087CHS1"/>